<dbReference type="Gene3D" id="3.90.1150.10">
    <property type="entry name" value="Aspartate Aminotransferase, domain 1"/>
    <property type="match status" value="2"/>
</dbReference>
<evidence type="ECO:0000256" key="3">
    <source>
        <dbReference type="ARBA" id="ARBA00022679"/>
    </source>
</evidence>
<dbReference type="SUPFAM" id="SSF53383">
    <property type="entry name" value="PLP-dependent transferases"/>
    <property type="match status" value="1"/>
</dbReference>
<evidence type="ECO:0000256" key="1">
    <source>
        <dbReference type="ARBA" id="ARBA00001933"/>
    </source>
</evidence>
<reference evidence="6 7" key="1">
    <citation type="submission" date="2016-01" db="EMBL/GenBank/DDBJ databases">
        <title>Whole genome sequence and analysis of Micromonospora rosaria DSM 803, which can produce antibacterial substance rosamicin.</title>
        <authorList>
            <person name="Yang H."/>
            <person name="He X."/>
            <person name="Zhu D."/>
        </authorList>
    </citation>
    <scope>NUCLEOTIDE SEQUENCE [LARGE SCALE GENOMIC DNA]</scope>
    <source>
        <strain evidence="6 7">DSM 803</strain>
    </source>
</reference>
<feature type="region of interest" description="Disordered" evidence="4">
    <location>
        <begin position="75"/>
        <end position="108"/>
    </location>
</feature>
<dbReference type="Gene3D" id="3.40.640.10">
    <property type="entry name" value="Type I PLP-dependent aspartate aminotransferase-like (Major domain)"/>
    <property type="match status" value="2"/>
</dbReference>
<dbReference type="RefSeq" id="WP_067364909.1">
    <property type="nucleotide sequence ID" value="NZ_JBIUBN010000013.1"/>
</dbReference>
<proteinExistence type="predicted"/>
<name>A0A136PSS4_9ACTN</name>
<dbReference type="Pfam" id="PF00155">
    <property type="entry name" value="Aminotran_1_2"/>
    <property type="match status" value="1"/>
</dbReference>
<dbReference type="InterPro" id="IPR015424">
    <property type="entry name" value="PyrdxlP-dep_Trfase"/>
</dbReference>
<accession>A0A136PSS4</accession>
<dbReference type="InterPro" id="IPR015421">
    <property type="entry name" value="PyrdxlP-dep_Trfase_major"/>
</dbReference>
<keyword evidence="7" id="KW-1185">Reference proteome</keyword>
<evidence type="ECO:0000313" key="6">
    <source>
        <dbReference type="EMBL" id="KXK61531.1"/>
    </source>
</evidence>
<feature type="compositionally biased region" description="Low complexity" evidence="4">
    <location>
        <begin position="79"/>
        <end position="90"/>
    </location>
</feature>
<dbReference type="GO" id="GO:0008483">
    <property type="term" value="F:transaminase activity"/>
    <property type="evidence" value="ECO:0007669"/>
    <property type="project" value="UniProtKB-KW"/>
</dbReference>
<dbReference type="PANTHER" id="PTHR42832:SF3">
    <property type="entry name" value="L-GLUTAMINE--4-(METHYLSULFANYL)-2-OXOBUTANOATE AMINOTRANSFERASE"/>
    <property type="match status" value="1"/>
</dbReference>
<evidence type="ECO:0000256" key="2">
    <source>
        <dbReference type="ARBA" id="ARBA00022576"/>
    </source>
</evidence>
<comment type="cofactor">
    <cofactor evidence="1">
        <name>pyridoxal 5'-phosphate</name>
        <dbReference type="ChEBI" id="CHEBI:597326"/>
    </cofactor>
</comment>
<dbReference type="InterPro" id="IPR004839">
    <property type="entry name" value="Aminotransferase_I/II_large"/>
</dbReference>
<dbReference type="AlphaFoldDB" id="A0A136PSS4"/>
<protein>
    <recommendedName>
        <fullName evidence="5">Aminotransferase class I/classII large domain-containing protein</fullName>
    </recommendedName>
</protein>
<dbReference type="EMBL" id="LRQV01000039">
    <property type="protein sequence ID" value="KXK61531.1"/>
    <property type="molecule type" value="Genomic_DNA"/>
</dbReference>
<gene>
    <name evidence="6" type="ORF">AWW66_13160</name>
</gene>
<dbReference type="Proteomes" id="UP000070620">
    <property type="component" value="Unassembled WGS sequence"/>
</dbReference>
<dbReference type="InterPro" id="IPR015422">
    <property type="entry name" value="PyrdxlP-dep_Trfase_small"/>
</dbReference>
<keyword evidence="3" id="KW-0808">Transferase</keyword>
<feature type="domain" description="Aminotransferase class I/classII large" evidence="5">
    <location>
        <begin position="132"/>
        <end position="401"/>
    </location>
</feature>
<evidence type="ECO:0000313" key="7">
    <source>
        <dbReference type="Proteomes" id="UP000070620"/>
    </source>
</evidence>
<dbReference type="CDD" id="cd00609">
    <property type="entry name" value="AAT_like"/>
    <property type="match status" value="1"/>
</dbReference>
<sequence length="405" mass="42438">MPGTRNAFARLRDLLADVPPPAGLDPIPLHLGESRLVTPPIDTTVLAGVDGWTRYPELGGPAELRDAYRGWLRRRFGTDPPAAGPPAGSAAPPPAGSPGDPFADLAVEPTPGTKQALAVLIAQAVGRAAARGVTDPVVVLPNPGYPTYLAATEAARARPVFHTGDDLAAAVDAEPGRVAAIVVCHPGNPRGETRTPAYLRQLADLAARADAVLVVDECYIDLWLGTPPPGYLSVVADRGGTAVRDVPFAVVHSLSKRSGAPGLRSGFVVGDPATVTAYAEYNRTCGVPLPRPVCAVATALWADDAHVAQARAALSRVWDRADDLLKDVPGYRRAAAGFFCWLPVADDTATARRLWREQALTVMPGRFLAVADADGGSPGVGHLRIALVHDGARIETALTRLREGL</sequence>
<evidence type="ECO:0000259" key="5">
    <source>
        <dbReference type="Pfam" id="PF00155"/>
    </source>
</evidence>
<dbReference type="GO" id="GO:0030170">
    <property type="term" value="F:pyridoxal phosphate binding"/>
    <property type="evidence" value="ECO:0007669"/>
    <property type="project" value="InterPro"/>
</dbReference>
<evidence type="ECO:0000256" key="4">
    <source>
        <dbReference type="SAM" id="MobiDB-lite"/>
    </source>
</evidence>
<dbReference type="PANTHER" id="PTHR42832">
    <property type="entry name" value="AMINO ACID AMINOTRANSFERASE"/>
    <property type="match status" value="1"/>
</dbReference>
<comment type="caution">
    <text evidence="6">The sequence shown here is derived from an EMBL/GenBank/DDBJ whole genome shotgun (WGS) entry which is preliminary data.</text>
</comment>
<organism evidence="6 7">
    <name type="scientific">Micromonospora rosaria</name>
    <dbReference type="NCBI Taxonomy" id="47874"/>
    <lineage>
        <taxon>Bacteria</taxon>
        <taxon>Bacillati</taxon>
        <taxon>Actinomycetota</taxon>
        <taxon>Actinomycetes</taxon>
        <taxon>Micromonosporales</taxon>
        <taxon>Micromonosporaceae</taxon>
        <taxon>Micromonospora</taxon>
    </lineage>
</organism>
<dbReference type="InterPro" id="IPR050881">
    <property type="entry name" value="LL-DAP_aminotransferase"/>
</dbReference>
<dbReference type="OrthoDB" id="199743at2"/>
<keyword evidence="2" id="KW-0032">Aminotransferase</keyword>